<protein>
    <recommendedName>
        <fullName evidence="4">Transmembrane protein</fullName>
    </recommendedName>
</protein>
<keyword evidence="1" id="KW-1133">Transmembrane helix</keyword>
<reference evidence="2 3" key="1">
    <citation type="submission" date="2014-02" db="EMBL/GenBank/DDBJ databases">
        <authorList>
            <person name="Sears C."/>
            <person name="Carroll K."/>
            <person name="Sack B.R."/>
            <person name="Qadri F."/>
            <person name="Myers L.L."/>
            <person name="Chung G.-T."/>
            <person name="Escheverria P."/>
            <person name="Fraser C.M."/>
            <person name="Sadzewicz L."/>
            <person name="Shefchek K.A."/>
            <person name="Tallon L."/>
            <person name="Das S.P."/>
            <person name="Daugherty S."/>
            <person name="Mongodin E.F."/>
        </authorList>
    </citation>
    <scope>NUCLEOTIDE SEQUENCE [LARGE SCALE GENOMIC DNA]</scope>
    <source>
        <strain evidence="3">3988T(B)14</strain>
    </source>
</reference>
<evidence type="ECO:0000256" key="1">
    <source>
        <dbReference type="SAM" id="Phobius"/>
    </source>
</evidence>
<feature type="transmembrane region" description="Helical" evidence="1">
    <location>
        <begin position="91"/>
        <end position="111"/>
    </location>
</feature>
<dbReference type="Proteomes" id="UP000020529">
    <property type="component" value="Unassembled WGS sequence"/>
</dbReference>
<gene>
    <name evidence="2" type="ORF">M124_1088</name>
</gene>
<proteinExistence type="predicted"/>
<keyword evidence="1" id="KW-0472">Membrane</keyword>
<dbReference type="PATRIC" id="fig|1339315.3.peg.1882"/>
<evidence type="ECO:0000313" key="2">
    <source>
        <dbReference type="EMBL" id="EXY75088.1"/>
    </source>
</evidence>
<dbReference type="EMBL" id="JGCY01000248">
    <property type="protein sequence ID" value="EXY75088.1"/>
    <property type="molecule type" value="Genomic_DNA"/>
</dbReference>
<evidence type="ECO:0000313" key="3">
    <source>
        <dbReference type="Proteomes" id="UP000020529"/>
    </source>
</evidence>
<dbReference type="AlphaFoldDB" id="A0A015UMI8"/>
<dbReference type="RefSeq" id="WP_022347803.1">
    <property type="nucleotide sequence ID" value="NZ_JGCY01000248.1"/>
</dbReference>
<name>A0A015UMI8_BACFG</name>
<comment type="caution">
    <text evidence="2">The sequence shown here is derived from an EMBL/GenBank/DDBJ whole genome shotgun (WGS) entry which is preliminary data.</text>
</comment>
<evidence type="ECO:0008006" key="4">
    <source>
        <dbReference type="Google" id="ProtNLM"/>
    </source>
</evidence>
<accession>A0A015UMI8</accession>
<keyword evidence="1" id="KW-0812">Transmembrane</keyword>
<organism evidence="2 3">
    <name type="scientific">Bacteroides fragilis str. 3988T(B)14</name>
    <dbReference type="NCBI Taxonomy" id="1339315"/>
    <lineage>
        <taxon>Bacteria</taxon>
        <taxon>Pseudomonadati</taxon>
        <taxon>Bacteroidota</taxon>
        <taxon>Bacteroidia</taxon>
        <taxon>Bacteroidales</taxon>
        <taxon>Bacteroidaceae</taxon>
        <taxon>Bacteroides</taxon>
    </lineage>
</organism>
<sequence length="175" mass="20192">MKVEEIERLLAEFYEGTTTESQEEVLRNYFRTTEVPGHLLKDKEIFLNLCPDADQDIEVPAHLEDNLNLLIDEMAEKEQHFFRPNNSKNSWRWIGGVAATILLLIGIGYGIDNLSKNVCPPTPQDTFSDPEEAYRMLQATLLEISANLNYGLNEVKESQIDMRKIHQEVRNEIKK</sequence>